<sequence length="538" mass="58888">MPPHLDNQTSSTSYSDSPGSSHTGIVSHVDGDESSGIHDQQLFFVTSYSDFDKLAHGPRGQSAKHTLRTYRFLPDGGLVLLHVGGEGSNVINPAFSRFHPRLNVVYTCTEDIEESGQILAYEVHNDGSLTEMCRIDAGGTSTCYLTIDREQRHLLAVNYWDSTLVVIPLSRETGEFAGPIQNVYDPKAGKKMIAAAKKNGGVNHSNNDSSTIAMRQVDPHSHALVLDPFEGCVAYVPDLGKDLIREIFYDSRKGVLGCEFNVLPSGMSTGIPDGPRYIDFHPRLNVAYVVNELSSTIAVFSVDRDLLSEISRAEKLGLPMDAFSGRSTLRLIQSIKTVPSAFPITMNTCGRICVHQSGRFVIVSNRGHESITIFRVKQSCGGGGDKGRAVRGTLTQVGFFHTRGETPRHFQFDHSGQFLIVANQDSDTIAVFSFNLTSGEIKYTGHEYRVPSPNFVCSCHMVDRYSEHDVEAREESGYAVVSVESTNNASGRVPTSVEFPLLTNTNDASSDLQGQLDLALKEIARLKCQISTITEQSA</sequence>
<evidence type="ECO:0000313" key="5">
    <source>
        <dbReference type="Proteomes" id="UP001530315"/>
    </source>
</evidence>
<proteinExistence type="inferred from homology"/>
<evidence type="ECO:0000313" key="4">
    <source>
        <dbReference type="EMBL" id="KAL3785722.1"/>
    </source>
</evidence>
<evidence type="ECO:0000256" key="2">
    <source>
        <dbReference type="SAM" id="Coils"/>
    </source>
</evidence>
<dbReference type="AlphaFoldDB" id="A0ABD3PD17"/>
<dbReference type="InterPro" id="IPR050282">
    <property type="entry name" value="Cycloisomerase_2"/>
</dbReference>
<dbReference type="InterPro" id="IPR015943">
    <property type="entry name" value="WD40/YVTN_repeat-like_dom_sf"/>
</dbReference>
<dbReference type="PANTHER" id="PTHR30344">
    <property type="entry name" value="6-PHOSPHOGLUCONOLACTONASE-RELATED"/>
    <property type="match status" value="1"/>
</dbReference>
<gene>
    <name evidence="4" type="ORF">ACHAW5_004664</name>
</gene>
<dbReference type="EMBL" id="JALLAZ020000874">
    <property type="protein sequence ID" value="KAL3785722.1"/>
    <property type="molecule type" value="Genomic_DNA"/>
</dbReference>
<dbReference type="FunFam" id="2.130.10.10:FF:001321">
    <property type="entry name" value="6-phosphogluconolactonase (Cycloisomerase 2 family)"/>
    <property type="match status" value="1"/>
</dbReference>
<comment type="similarity">
    <text evidence="1">Belongs to the cycloisomerase 2 family.</text>
</comment>
<accession>A0ABD3PD17</accession>
<dbReference type="Proteomes" id="UP001530315">
    <property type="component" value="Unassembled WGS sequence"/>
</dbReference>
<keyword evidence="2" id="KW-0175">Coiled coil</keyword>
<evidence type="ECO:0000256" key="1">
    <source>
        <dbReference type="ARBA" id="ARBA00005564"/>
    </source>
</evidence>
<dbReference type="Gene3D" id="2.130.10.10">
    <property type="entry name" value="YVTN repeat-like/Quinoprotein amine dehydrogenase"/>
    <property type="match status" value="1"/>
</dbReference>
<dbReference type="InterPro" id="IPR011048">
    <property type="entry name" value="Haem_d1_sf"/>
</dbReference>
<reference evidence="4 5" key="1">
    <citation type="submission" date="2024-10" db="EMBL/GenBank/DDBJ databases">
        <title>Updated reference genomes for cyclostephanoid diatoms.</title>
        <authorList>
            <person name="Roberts W.R."/>
            <person name="Alverson A.J."/>
        </authorList>
    </citation>
    <scope>NUCLEOTIDE SEQUENCE [LARGE SCALE GENOMIC DNA]</scope>
    <source>
        <strain evidence="4 5">AJA276-08</strain>
    </source>
</reference>
<protein>
    <submittedName>
        <fullName evidence="4">Uncharacterized protein</fullName>
    </submittedName>
</protein>
<feature type="compositionally biased region" description="Low complexity" evidence="3">
    <location>
        <begin position="9"/>
        <end position="23"/>
    </location>
</feature>
<dbReference type="SUPFAM" id="SSF51004">
    <property type="entry name" value="C-terminal (heme d1) domain of cytochrome cd1-nitrite reductase"/>
    <property type="match status" value="1"/>
</dbReference>
<comment type="caution">
    <text evidence="4">The sequence shown here is derived from an EMBL/GenBank/DDBJ whole genome shotgun (WGS) entry which is preliminary data.</text>
</comment>
<feature type="region of interest" description="Disordered" evidence="3">
    <location>
        <begin position="1"/>
        <end position="31"/>
    </location>
</feature>
<keyword evidence="5" id="KW-1185">Reference proteome</keyword>
<dbReference type="InterPro" id="IPR019405">
    <property type="entry name" value="Lactonase_7-beta_prop"/>
</dbReference>
<evidence type="ECO:0000256" key="3">
    <source>
        <dbReference type="SAM" id="MobiDB-lite"/>
    </source>
</evidence>
<dbReference type="PANTHER" id="PTHR30344:SF1">
    <property type="entry name" value="6-PHOSPHOGLUCONOLACTONASE"/>
    <property type="match status" value="1"/>
</dbReference>
<feature type="coiled-coil region" evidence="2">
    <location>
        <begin position="509"/>
        <end position="536"/>
    </location>
</feature>
<organism evidence="4 5">
    <name type="scientific">Stephanodiscus triporus</name>
    <dbReference type="NCBI Taxonomy" id="2934178"/>
    <lineage>
        <taxon>Eukaryota</taxon>
        <taxon>Sar</taxon>
        <taxon>Stramenopiles</taxon>
        <taxon>Ochrophyta</taxon>
        <taxon>Bacillariophyta</taxon>
        <taxon>Coscinodiscophyceae</taxon>
        <taxon>Thalassiosirophycidae</taxon>
        <taxon>Stephanodiscales</taxon>
        <taxon>Stephanodiscaceae</taxon>
        <taxon>Stephanodiscus</taxon>
    </lineage>
</organism>
<dbReference type="Pfam" id="PF10282">
    <property type="entry name" value="Lactonase"/>
    <property type="match status" value="1"/>
</dbReference>
<name>A0ABD3PD17_9STRA</name>